<sequence>MSKQAVIIILFYVLAYLLLPLNALAGEYDFEIPDTKDKPYHIGGNIEAGYTIYSLNKNAALYYQKFYNRKEGSSVDSYDITLQLEGDYKKDSAKLYIKTNTNMTQNYLGWDDETELYEGGVSFEATPSFTIEAGKKVMKWGKGYAWNPAAFTSRPKDPDDPETSLEGYSIVSVDYIKSLSGRIKTIAFTPVIIPVYNDLNSGFGETDHLNFAGKLYFLAYDTDIDIMFLAGESIDDRIGVDFSRNFTTNFELHGETAFINNFEKKYIDSNGILHIRQSDAASYLLGIRYLNRNDTTFIFEYYKNGTGFSKEEIGAYYNYIQNGYNIYQTTGAESNLKKSLSYTKAYYSDKNFMEQYLYLKITQKEPFNILYFTPSMNIIFNAEDKSYSLTPELLYEPISNLELKFKFTVFHGNYHSEFGEKPYDYKAACFAKYYF</sequence>
<protein>
    <submittedName>
        <fullName evidence="1">Uncharacterized protein</fullName>
    </submittedName>
</protein>
<reference evidence="1 2" key="1">
    <citation type="submission" date="2020-08" db="EMBL/GenBank/DDBJ databases">
        <title>Bridging the membrane lipid divide: bacteria of the FCB group superphylum have the potential to synthesize archaeal ether lipids.</title>
        <authorList>
            <person name="Villanueva L."/>
            <person name="Von Meijenfeldt F.A.B."/>
            <person name="Westbye A.B."/>
            <person name="Yadav S."/>
            <person name="Hopmans E.C."/>
            <person name="Dutilh B.E."/>
            <person name="Sinninghe Damste J.S."/>
        </authorList>
    </citation>
    <scope>NUCLEOTIDE SEQUENCE [LARGE SCALE GENOMIC DNA]</scope>
    <source>
        <strain evidence="1">NIOZ-UU82</strain>
    </source>
</reference>
<gene>
    <name evidence="1" type="ORF">H8E80_09935</name>
</gene>
<name>A0A8J6TB12_9BACT</name>
<comment type="caution">
    <text evidence="1">The sequence shown here is derived from an EMBL/GenBank/DDBJ whole genome shotgun (WGS) entry which is preliminary data.</text>
</comment>
<evidence type="ECO:0000313" key="1">
    <source>
        <dbReference type="EMBL" id="MBC8200341.1"/>
    </source>
</evidence>
<accession>A0A8J6TB12</accession>
<organism evidence="1 2">
    <name type="scientific">Candidatus Desulfaltia bathyphila</name>
    <dbReference type="NCBI Taxonomy" id="2841697"/>
    <lineage>
        <taxon>Bacteria</taxon>
        <taxon>Pseudomonadati</taxon>
        <taxon>Thermodesulfobacteriota</taxon>
        <taxon>Desulfobacteria</taxon>
        <taxon>Desulfobacterales</taxon>
        <taxon>Desulfobacterales incertae sedis</taxon>
        <taxon>Candidatus Desulfaltia</taxon>
    </lineage>
</organism>
<evidence type="ECO:0000313" key="2">
    <source>
        <dbReference type="Proteomes" id="UP000603545"/>
    </source>
</evidence>
<proteinExistence type="predicted"/>
<dbReference type="EMBL" id="JACNLL010000097">
    <property type="protein sequence ID" value="MBC8200341.1"/>
    <property type="molecule type" value="Genomic_DNA"/>
</dbReference>
<dbReference type="AlphaFoldDB" id="A0A8J6TB12"/>
<dbReference type="Proteomes" id="UP000603545">
    <property type="component" value="Unassembled WGS sequence"/>
</dbReference>